<dbReference type="EMBL" id="OZ034819">
    <property type="protein sequence ID" value="CAL1392450.1"/>
    <property type="molecule type" value="Genomic_DNA"/>
</dbReference>
<dbReference type="AlphaFoldDB" id="A0AAV2F4N1"/>
<feature type="compositionally biased region" description="Basic residues" evidence="1">
    <location>
        <begin position="121"/>
        <end position="130"/>
    </location>
</feature>
<keyword evidence="3" id="KW-1185">Reference proteome</keyword>
<dbReference type="Proteomes" id="UP001497516">
    <property type="component" value="Chromosome 6"/>
</dbReference>
<gene>
    <name evidence="2" type="ORF">LTRI10_LOCUS33094</name>
</gene>
<evidence type="ECO:0000313" key="3">
    <source>
        <dbReference type="Proteomes" id="UP001497516"/>
    </source>
</evidence>
<feature type="compositionally biased region" description="Polar residues" evidence="1">
    <location>
        <begin position="62"/>
        <end position="73"/>
    </location>
</feature>
<name>A0AAV2F4N1_9ROSI</name>
<sequence>MYKQNKATRTAKKQPNHKAHRQTRIPNRVQAQGPNKLSPSHNPRRSRPLCHLPTAVAEEQPQETTAAPTSKHATVSRIPERPSTNPEGEWRRASPPAISSRADRRKHPAATQRKPSEQPDRRRRRRRVKIHLSSSSPNRVLAKGCISRSPIPARQNKEVDQRRGDEETSQI</sequence>
<feature type="compositionally biased region" description="Polar residues" evidence="1">
    <location>
        <begin position="29"/>
        <end position="41"/>
    </location>
</feature>
<evidence type="ECO:0000313" key="2">
    <source>
        <dbReference type="EMBL" id="CAL1392450.1"/>
    </source>
</evidence>
<feature type="compositionally biased region" description="Basic residues" evidence="1">
    <location>
        <begin position="9"/>
        <end position="23"/>
    </location>
</feature>
<feature type="region of interest" description="Disordered" evidence="1">
    <location>
        <begin position="1"/>
        <end position="171"/>
    </location>
</feature>
<proteinExistence type="predicted"/>
<feature type="compositionally biased region" description="Basic and acidic residues" evidence="1">
    <location>
        <begin position="155"/>
        <end position="171"/>
    </location>
</feature>
<reference evidence="2 3" key="1">
    <citation type="submission" date="2024-04" db="EMBL/GenBank/DDBJ databases">
        <authorList>
            <person name="Fracassetti M."/>
        </authorList>
    </citation>
    <scope>NUCLEOTIDE SEQUENCE [LARGE SCALE GENOMIC DNA]</scope>
</reference>
<protein>
    <submittedName>
        <fullName evidence="2">Uncharacterized protein</fullName>
    </submittedName>
</protein>
<organism evidence="2 3">
    <name type="scientific">Linum trigynum</name>
    <dbReference type="NCBI Taxonomy" id="586398"/>
    <lineage>
        <taxon>Eukaryota</taxon>
        <taxon>Viridiplantae</taxon>
        <taxon>Streptophyta</taxon>
        <taxon>Embryophyta</taxon>
        <taxon>Tracheophyta</taxon>
        <taxon>Spermatophyta</taxon>
        <taxon>Magnoliopsida</taxon>
        <taxon>eudicotyledons</taxon>
        <taxon>Gunneridae</taxon>
        <taxon>Pentapetalae</taxon>
        <taxon>rosids</taxon>
        <taxon>fabids</taxon>
        <taxon>Malpighiales</taxon>
        <taxon>Linaceae</taxon>
        <taxon>Linum</taxon>
    </lineage>
</organism>
<evidence type="ECO:0000256" key="1">
    <source>
        <dbReference type="SAM" id="MobiDB-lite"/>
    </source>
</evidence>
<accession>A0AAV2F4N1</accession>